<dbReference type="AlphaFoldDB" id="A0A840RI84"/>
<keyword evidence="2" id="KW-1185">Reference proteome</keyword>
<organism evidence="1 2">
    <name type="scientific">Silvimonas terrae</name>
    <dbReference type="NCBI Taxonomy" id="300266"/>
    <lineage>
        <taxon>Bacteria</taxon>
        <taxon>Pseudomonadati</taxon>
        <taxon>Pseudomonadota</taxon>
        <taxon>Betaproteobacteria</taxon>
        <taxon>Neisseriales</taxon>
        <taxon>Chitinibacteraceae</taxon>
        <taxon>Silvimonas</taxon>
    </lineage>
</organism>
<dbReference type="Proteomes" id="UP000543030">
    <property type="component" value="Unassembled WGS sequence"/>
</dbReference>
<evidence type="ECO:0000313" key="1">
    <source>
        <dbReference type="EMBL" id="MBB5192228.1"/>
    </source>
</evidence>
<evidence type="ECO:0000313" key="2">
    <source>
        <dbReference type="Proteomes" id="UP000543030"/>
    </source>
</evidence>
<dbReference type="EMBL" id="JACHHN010000006">
    <property type="protein sequence ID" value="MBB5192228.1"/>
    <property type="molecule type" value="Genomic_DNA"/>
</dbReference>
<protein>
    <submittedName>
        <fullName evidence="1">Uncharacterized protein</fullName>
    </submittedName>
</protein>
<comment type="caution">
    <text evidence="1">The sequence shown here is derived from an EMBL/GenBank/DDBJ whole genome shotgun (WGS) entry which is preliminary data.</text>
</comment>
<sequence length="48" mass="4968">MMDCAAVKTLTPAGNGRWTITGSCNNGVTVSQEEVVGNQYEVSGYAAS</sequence>
<proteinExistence type="predicted"/>
<gene>
    <name evidence="1" type="ORF">HNQ50_002969</name>
</gene>
<reference evidence="1 2" key="1">
    <citation type="submission" date="2020-08" db="EMBL/GenBank/DDBJ databases">
        <title>Genomic Encyclopedia of Type Strains, Phase IV (KMG-IV): sequencing the most valuable type-strain genomes for metagenomic binning, comparative biology and taxonomic classification.</title>
        <authorList>
            <person name="Goeker M."/>
        </authorList>
    </citation>
    <scope>NUCLEOTIDE SEQUENCE [LARGE SCALE GENOMIC DNA]</scope>
    <source>
        <strain evidence="1 2">DSM 18233</strain>
    </source>
</reference>
<accession>A0A840RI84</accession>
<dbReference type="RefSeq" id="WP_184101916.1">
    <property type="nucleotide sequence ID" value="NZ_JACHHN010000006.1"/>
</dbReference>
<name>A0A840RI84_9NEIS</name>